<gene>
    <name evidence="6" type="ORF">IAB44_07620</name>
</gene>
<dbReference type="InterPro" id="IPR027417">
    <property type="entry name" value="P-loop_NTPase"/>
</dbReference>
<accession>A0A9D1ESS4</accession>
<dbReference type="GO" id="GO:0005524">
    <property type="term" value="F:ATP binding"/>
    <property type="evidence" value="ECO:0007669"/>
    <property type="project" value="UniProtKB-KW"/>
</dbReference>
<dbReference type="PROSITE" id="PS50893">
    <property type="entry name" value="ABC_TRANSPORTER_2"/>
    <property type="match status" value="1"/>
</dbReference>
<dbReference type="AlphaFoldDB" id="A0A9D1ESS4"/>
<dbReference type="Pfam" id="PF00005">
    <property type="entry name" value="ABC_tran"/>
    <property type="match status" value="1"/>
</dbReference>
<dbReference type="CDD" id="cd03264">
    <property type="entry name" value="ABC_drug_resistance_like"/>
    <property type="match status" value="1"/>
</dbReference>
<evidence type="ECO:0000256" key="4">
    <source>
        <dbReference type="ARBA" id="ARBA00022840"/>
    </source>
</evidence>
<dbReference type="SMART" id="SM00382">
    <property type="entry name" value="AAA"/>
    <property type="match status" value="1"/>
</dbReference>
<comment type="caution">
    <text evidence="6">The sequence shown here is derived from an EMBL/GenBank/DDBJ whole genome shotgun (WGS) entry which is preliminary data.</text>
</comment>
<dbReference type="PANTHER" id="PTHR43335:SF2">
    <property type="entry name" value="ABC TRANSPORTER, ATP-BINDING PROTEIN"/>
    <property type="match status" value="1"/>
</dbReference>
<dbReference type="SUPFAM" id="SSF52540">
    <property type="entry name" value="P-loop containing nucleoside triphosphate hydrolases"/>
    <property type="match status" value="1"/>
</dbReference>
<protein>
    <submittedName>
        <fullName evidence="6">ABC transporter ATP-binding protein</fullName>
    </submittedName>
</protein>
<feature type="domain" description="ABC transporter" evidence="5">
    <location>
        <begin position="3"/>
        <end position="233"/>
    </location>
</feature>
<comment type="similarity">
    <text evidence="1">Belongs to the ABC transporter superfamily.</text>
</comment>
<dbReference type="InterPro" id="IPR003439">
    <property type="entry name" value="ABC_transporter-like_ATP-bd"/>
</dbReference>
<evidence type="ECO:0000313" key="6">
    <source>
        <dbReference type="EMBL" id="HIS31402.1"/>
    </source>
</evidence>
<sequence>MRLEIVNITKQYRRGRVRALDSVSLCFTPGIYGLLGPNGAGKSTLMNILTGGLRADTGQVRWNGTEIQKIPLPYRKTLGYAPQHQGIYEEFTANRFLWYLAALKGIPKKEAAVEIEQVLQVVGLTAQQNRRLGTFSGGMKQRVLIAQALLGDPQLLILDEPTAGLDPQERIHIRNFISRISTNRIVILATHVVQDVAGIAKEMILLGNGKVRMQGTPDEICSTLDGKVWEVRIPARQAAAISEQYLVSNLLEGRNGIVQARLISETEPVLPDATCPPVSVPAGIEDVYLSLFDHRREGRR</sequence>
<reference evidence="6" key="2">
    <citation type="journal article" date="2021" name="PeerJ">
        <title>Extensive microbial diversity within the chicken gut microbiome revealed by metagenomics and culture.</title>
        <authorList>
            <person name="Gilroy R."/>
            <person name="Ravi A."/>
            <person name="Getino M."/>
            <person name="Pursley I."/>
            <person name="Horton D.L."/>
            <person name="Alikhan N.F."/>
            <person name="Baker D."/>
            <person name="Gharbi K."/>
            <person name="Hall N."/>
            <person name="Watson M."/>
            <person name="Adriaenssens E.M."/>
            <person name="Foster-Nyarko E."/>
            <person name="Jarju S."/>
            <person name="Secka A."/>
            <person name="Antonio M."/>
            <person name="Oren A."/>
            <person name="Chaudhuri R.R."/>
            <person name="La Ragione R."/>
            <person name="Hildebrand F."/>
            <person name="Pallen M.J."/>
        </authorList>
    </citation>
    <scope>NUCLEOTIDE SEQUENCE</scope>
    <source>
        <strain evidence="6">CHK190-19873</strain>
    </source>
</reference>
<keyword evidence="3" id="KW-0547">Nucleotide-binding</keyword>
<dbReference type="Gene3D" id="3.40.50.300">
    <property type="entry name" value="P-loop containing nucleotide triphosphate hydrolases"/>
    <property type="match status" value="1"/>
</dbReference>
<evidence type="ECO:0000256" key="3">
    <source>
        <dbReference type="ARBA" id="ARBA00022741"/>
    </source>
</evidence>
<dbReference type="Proteomes" id="UP000823935">
    <property type="component" value="Unassembled WGS sequence"/>
</dbReference>
<evidence type="ECO:0000256" key="1">
    <source>
        <dbReference type="ARBA" id="ARBA00005417"/>
    </source>
</evidence>
<proteinExistence type="inferred from homology"/>
<dbReference type="GO" id="GO:0016887">
    <property type="term" value="F:ATP hydrolysis activity"/>
    <property type="evidence" value="ECO:0007669"/>
    <property type="project" value="InterPro"/>
</dbReference>
<organism evidence="6 7">
    <name type="scientific">Candidatus Limivivens intestinipullorum</name>
    <dbReference type="NCBI Taxonomy" id="2840858"/>
    <lineage>
        <taxon>Bacteria</taxon>
        <taxon>Bacillati</taxon>
        <taxon>Bacillota</taxon>
        <taxon>Clostridia</taxon>
        <taxon>Lachnospirales</taxon>
        <taxon>Lachnospiraceae</taxon>
        <taxon>Lachnospiraceae incertae sedis</taxon>
        <taxon>Candidatus Limivivens</taxon>
    </lineage>
</organism>
<dbReference type="InterPro" id="IPR017871">
    <property type="entry name" value="ABC_transporter-like_CS"/>
</dbReference>
<evidence type="ECO:0000256" key="2">
    <source>
        <dbReference type="ARBA" id="ARBA00022448"/>
    </source>
</evidence>
<evidence type="ECO:0000259" key="5">
    <source>
        <dbReference type="PROSITE" id="PS50893"/>
    </source>
</evidence>
<dbReference type="EMBL" id="DVIQ01000038">
    <property type="protein sequence ID" value="HIS31402.1"/>
    <property type="molecule type" value="Genomic_DNA"/>
</dbReference>
<name>A0A9D1ESS4_9FIRM</name>
<dbReference type="InterPro" id="IPR003593">
    <property type="entry name" value="AAA+_ATPase"/>
</dbReference>
<dbReference type="PROSITE" id="PS00211">
    <property type="entry name" value="ABC_TRANSPORTER_1"/>
    <property type="match status" value="1"/>
</dbReference>
<keyword evidence="4 6" id="KW-0067">ATP-binding</keyword>
<reference evidence="6" key="1">
    <citation type="submission" date="2020-10" db="EMBL/GenBank/DDBJ databases">
        <authorList>
            <person name="Gilroy R."/>
        </authorList>
    </citation>
    <scope>NUCLEOTIDE SEQUENCE</scope>
    <source>
        <strain evidence="6">CHK190-19873</strain>
    </source>
</reference>
<evidence type="ECO:0000313" key="7">
    <source>
        <dbReference type="Proteomes" id="UP000823935"/>
    </source>
</evidence>
<dbReference type="PANTHER" id="PTHR43335">
    <property type="entry name" value="ABC TRANSPORTER, ATP-BINDING PROTEIN"/>
    <property type="match status" value="1"/>
</dbReference>
<keyword evidence="2" id="KW-0813">Transport</keyword>